<evidence type="ECO:0000259" key="3">
    <source>
        <dbReference type="Pfam" id="PF03816"/>
    </source>
</evidence>
<dbReference type="Gene3D" id="3.40.630.190">
    <property type="entry name" value="LCP protein"/>
    <property type="match status" value="1"/>
</dbReference>
<comment type="caution">
    <text evidence="4">The sequence shown here is derived from an EMBL/GenBank/DDBJ whole genome shotgun (WGS) entry which is preliminary data.</text>
</comment>
<dbReference type="InterPro" id="IPR050922">
    <property type="entry name" value="LytR/CpsA/Psr_CW_biosynth"/>
</dbReference>
<organism evidence="4 5">
    <name type="scientific">Brooklawnia cerclae</name>
    <dbReference type="NCBI Taxonomy" id="349934"/>
    <lineage>
        <taxon>Bacteria</taxon>
        <taxon>Bacillati</taxon>
        <taxon>Actinomycetota</taxon>
        <taxon>Actinomycetes</taxon>
        <taxon>Propionibacteriales</taxon>
        <taxon>Propionibacteriaceae</taxon>
        <taxon>Brooklawnia</taxon>
    </lineage>
</organism>
<comment type="similarity">
    <text evidence="1">Belongs to the LytR/CpsA/Psr (LCP) family.</text>
</comment>
<dbReference type="PANTHER" id="PTHR33392">
    <property type="entry name" value="POLYISOPRENYL-TEICHOIC ACID--PEPTIDOGLYCAN TEICHOIC ACID TRANSFERASE TAGU"/>
    <property type="match status" value="1"/>
</dbReference>
<evidence type="ECO:0000256" key="2">
    <source>
        <dbReference type="SAM" id="Phobius"/>
    </source>
</evidence>
<dbReference type="PANTHER" id="PTHR33392:SF6">
    <property type="entry name" value="POLYISOPRENYL-TEICHOIC ACID--PEPTIDOGLYCAN TEICHOIC ACID TRANSFERASE TAGU"/>
    <property type="match status" value="1"/>
</dbReference>
<keyword evidence="5" id="KW-1185">Reference proteome</keyword>
<name>A0ABX0SER8_9ACTN</name>
<accession>A0ABX0SER8</accession>
<evidence type="ECO:0000313" key="4">
    <source>
        <dbReference type="EMBL" id="NIH56461.1"/>
    </source>
</evidence>
<proteinExistence type="inferred from homology"/>
<reference evidence="4 5" key="1">
    <citation type="submission" date="2020-02" db="EMBL/GenBank/DDBJ databases">
        <title>Sequencing the genomes of 1000 actinobacteria strains.</title>
        <authorList>
            <person name="Klenk H.-P."/>
        </authorList>
    </citation>
    <scope>NUCLEOTIDE SEQUENCE [LARGE SCALE GENOMIC DNA]</scope>
    <source>
        <strain evidence="4 5">DSM 19609</strain>
    </source>
</reference>
<keyword evidence="2" id="KW-0472">Membrane</keyword>
<dbReference type="RefSeq" id="WP_341770040.1">
    <property type="nucleotide sequence ID" value="NZ_BAAAOO010000015.1"/>
</dbReference>
<feature type="transmembrane region" description="Helical" evidence="2">
    <location>
        <begin position="37"/>
        <end position="61"/>
    </location>
</feature>
<dbReference type="NCBIfam" id="TIGR00350">
    <property type="entry name" value="lytR_cpsA_psr"/>
    <property type="match status" value="1"/>
</dbReference>
<dbReference type="Pfam" id="PF03816">
    <property type="entry name" value="LytR_cpsA_psr"/>
    <property type="match status" value="1"/>
</dbReference>
<evidence type="ECO:0000313" key="5">
    <source>
        <dbReference type="Proteomes" id="UP000749311"/>
    </source>
</evidence>
<dbReference type="InterPro" id="IPR004474">
    <property type="entry name" value="LytR_CpsA_psr"/>
</dbReference>
<feature type="domain" description="Cell envelope-related transcriptional attenuator" evidence="3">
    <location>
        <begin position="112"/>
        <end position="253"/>
    </location>
</feature>
<protein>
    <submittedName>
        <fullName evidence="4">LCP family protein required for cell wall assembly</fullName>
    </submittedName>
</protein>
<gene>
    <name evidence="4" type="ORF">FB473_001106</name>
</gene>
<sequence>MDESQDAPARASDDDDLAGRLGLTESLRPKKTRGRRALVITLVLLLALLLAAGGVVAYFFFRINSAIDSLDRDPSLLPSSTASAPTSEADNSPVTFVLMGSDSRSTEASEGRSDVLMVAYLSGDRSHVYLTSFPRDMWVAVPGYGQAKINAAYAWGGPALTVQTLESLTDVRMDHAVVIDFEGFINLTTTLGGVTVDNKYASSSNGYTFPQGQITLQGEEALAYVRERYDLPNGDLDRAERQRAVVSAIIDKVVSPQVLTDPGTFGDVVDQVASCVTVDSGLTTDSVWSLARSLKFTGSEGVRSLQAPISGFGTSADGQAIDIVDEAGLAELGQAMAGDTMDEYWQTHK</sequence>
<keyword evidence="2" id="KW-1133">Transmembrane helix</keyword>
<evidence type="ECO:0000256" key="1">
    <source>
        <dbReference type="ARBA" id="ARBA00006068"/>
    </source>
</evidence>
<keyword evidence="2" id="KW-0812">Transmembrane</keyword>
<dbReference type="EMBL" id="JAAMOZ010000001">
    <property type="protein sequence ID" value="NIH56461.1"/>
    <property type="molecule type" value="Genomic_DNA"/>
</dbReference>
<dbReference type="Proteomes" id="UP000749311">
    <property type="component" value="Unassembled WGS sequence"/>
</dbReference>